<sequence length="109" mass="11892">MAHISKFAYQQASSVPGEPVVKDQVMALEENVLKGPAEGPGEWHHFAQTTAPLLEHAAICSFALEVPTLSPWSCRSRRYMRMSLLAGCKTNTIAVSFAEKAYSLPQSKG</sequence>
<gene>
    <name evidence="1" type="ORF">Zmor_012331</name>
</gene>
<protein>
    <submittedName>
        <fullName evidence="1">Uncharacterized protein</fullName>
    </submittedName>
</protein>
<accession>A0AA38LZ78</accession>
<evidence type="ECO:0000313" key="2">
    <source>
        <dbReference type="Proteomes" id="UP001168821"/>
    </source>
</evidence>
<reference evidence="1" key="1">
    <citation type="journal article" date="2023" name="G3 (Bethesda)">
        <title>Whole genome assemblies of Zophobas morio and Tenebrio molitor.</title>
        <authorList>
            <person name="Kaur S."/>
            <person name="Stinson S.A."/>
            <person name="diCenzo G.C."/>
        </authorList>
    </citation>
    <scope>NUCLEOTIDE SEQUENCE</scope>
    <source>
        <strain evidence="1">QUZm001</strain>
    </source>
</reference>
<name>A0AA38LZ78_9CUCU</name>
<proteinExistence type="predicted"/>
<organism evidence="1 2">
    <name type="scientific">Zophobas morio</name>
    <dbReference type="NCBI Taxonomy" id="2755281"/>
    <lineage>
        <taxon>Eukaryota</taxon>
        <taxon>Metazoa</taxon>
        <taxon>Ecdysozoa</taxon>
        <taxon>Arthropoda</taxon>
        <taxon>Hexapoda</taxon>
        <taxon>Insecta</taxon>
        <taxon>Pterygota</taxon>
        <taxon>Neoptera</taxon>
        <taxon>Endopterygota</taxon>
        <taxon>Coleoptera</taxon>
        <taxon>Polyphaga</taxon>
        <taxon>Cucujiformia</taxon>
        <taxon>Tenebrionidae</taxon>
        <taxon>Zophobas</taxon>
    </lineage>
</organism>
<evidence type="ECO:0000313" key="1">
    <source>
        <dbReference type="EMBL" id="KAJ3615744.1"/>
    </source>
</evidence>
<comment type="caution">
    <text evidence="1">The sequence shown here is derived from an EMBL/GenBank/DDBJ whole genome shotgun (WGS) entry which is preliminary data.</text>
</comment>
<keyword evidence="2" id="KW-1185">Reference proteome</keyword>
<dbReference type="Proteomes" id="UP001168821">
    <property type="component" value="Unassembled WGS sequence"/>
</dbReference>
<dbReference type="EMBL" id="JALNTZ010003914">
    <property type="protein sequence ID" value="KAJ3615744.1"/>
    <property type="molecule type" value="Genomic_DNA"/>
</dbReference>
<dbReference type="AlphaFoldDB" id="A0AA38LZ78"/>